<organism evidence="11 12">
    <name type="scientific">Planosporangium mesophilum</name>
    <dbReference type="NCBI Taxonomy" id="689768"/>
    <lineage>
        <taxon>Bacteria</taxon>
        <taxon>Bacillati</taxon>
        <taxon>Actinomycetota</taxon>
        <taxon>Actinomycetes</taxon>
        <taxon>Micromonosporales</taxon>
        <taxon>Micromonosporaceae</taxon>
        <taxon>Planosporangium</taxon>
    </lineage>
</organism>
<evidence type="ECO:0000256" key="9">
    <source>
        <dbReference type="PIRSR" id="PIRSR000189-1"/>
    </source>
</evidence>
<dbReference type="AlphaFoldDB" id="A0A8J3X3Y7"/>
<evidence type="ECO:0000256" key="7">
    <source>
        <dbReference type="ARBA" id="ARBA00039751"/>
    </source>
</evidence>
<dbReference type="RefSeq" id="WP_168113870.1">
    <property type="nucleotide sequence ID" value="NZ_BOON01000064.1"/>
</dbReference>
<keyword evidence="5" id="KW-0560">Oxidoreductase</keyword>
<name>A0A8J3X3Y7_9ACTN</name>
<feature type="binding site" evidence="9">
    <location>
        <position position="272"/>
    </location>
    <ligand>
        <name>D-dopa</name>
        <dbReference type="ChEBI" id="CHEBI:149689"/>
    </ligand>
</feature>
<dbReference type="PANTHER" id="PTHR11530:SF11">
    <property type="entry name" value="D-ASPARTATE OXIDASE"/>
    <property type="match status" value="1"/>
</dbReference>
<dbReference type="GO" id="GO:0005737">
    <property type="term" value="C:cytoplasm"/>
    <property type="evidence" value="ECO:0007669"/>
    <property type="project" value="TreeGrafter"/>
</dbReference>
<dbReference type="PANTHER" id="PTHR11530">
    <property type="entry name" value="D-AMINO ACID OXIDASE"/>
    <property type="match status" value="1"/>
</dbReference>
<dbReference type="SUPFAM" id="SSF54373">
    <property type="entry name" value="FAD-linked reductases, C-terminal domain"/>
    <property type="match status" value="1"/>
</dbReference>
<dbReference type="InterPro" id="IPR023209">
    <property type="entry name" value="DAO"/>
</dbReference>
<dbReference type="Pfam" id="PF01266">
    <property type="entry name" value="DAO"/>
    <property type="match status" value="1"/>
</dbReference>
<keyword evidence="12" id="KW-1185">Reference proteome</keyword>
<evidence type="ECO:0000313" key="11">
    <source>
        <dbReference type="EMBL" id="GII26029.1"/>
    </source>
</evidence>
<dbReference type="Gene3D" id="3.40.50.720">
    <property type="entry name" value="NAD(P)-binding Rossmann-like Domain"/>
    <property type="match status" value="1"/>
</dbReference>
<dbReference type="InterPro" id="IPR006076">
    <property type="entry name" value="FAD-dep_OxRdtase"/>
</dbReference>
<dbReference type="SUPFAM" id="SSF51971">
    <property type="entry name" value="Nucleotide-binding domain"/>
    <property type="match status" value="1"/>
</dbReference>
<accession>A0A8J3X3Y7</accession>
<evidence type="ECO:0000256" key="3">
    <source>
        <dbReference type="ARBA" id="ARBA00022630"/>
    </source>
</evidence>
<proteinExistence type="inferred from homology"/>
<dbReference type="EC" id="1.4.3.3" evidence="6"/>
<comment type="similarity">
    <text evidence="2">Belongs to the DAMOX/DASOX family.</text>
</comment>
<dbReference type="EMBL" id="BOON01000064">
    <property type="protein sequence ID" value="GII26029.1"/>
    <property type="molecule type" value="Genomic_DNA"/>
</dbReference>
<comment type="cofactor">
    <cofactor evidence="1 9">
        <name>FAD</name>
        <dbReference type="ChEBI" id="CHEBI:57692"/>
    </cofactor>
</comment>
<feature type="binding site" evidence="9">
    <location>
        <begin position="48"/>
        <end position="50"/>
    </location>
    <ligand>
        <name>FAD</name>
        <dbReference type="ChEBI" id="CHEBI:57692"/>
    </ligand>
</feature>
<evidence type="ECO:0000256" key="6">
    <source>
        <dbReference type="ARBA" id="ARBA00039101"/>
    </source>
</evidence>
<dbReference type="GO" id="GO:0071949">
    <property type="term" value="F:FAD binding"/>
    <property type="evidence" value="ECO:0007669"/>
    <property type="project" value="InterPro"/>
</dbReference>
<feature type="binding site" evidence="9">
    <location>
        <position position="218"/>
    </location>
    <ligand>
        <name>D-dopa</name>
        <dbReference type="ChEBI" id="CHEBI:149689"/>
    </ligand>
</feature>
<gene>
    <name evidence="11" type="primary">aao</name>
    <name evidence="11" type="ORF">Pme01_56260</name>
</gene>
<keyword evidence="4 9" id="KW-0274">FAD</keyword>
<evidence type="ECO:0000313" key="12">
    <source>
        <dbReference type="Proteomes" id="UP000599074"/>
    </source>
</evidence>
<dbReference type="Gene3D" id="3.30.9.10">
    <property type="entry name" value="D-Amino Acid Oxidase, subunit A, domain 2"/>
    <property type="match status" value="1"/>
</dbReference>
<dbReference type="GO" id="GO:0019478">
    <property type="term" value="P:D-amino acid catabolic process"/>
    <property type="evidence" value="ECO:0007669"/>
    <property type="project" value="TreeGrafter"/>
</dbReference>
<evidence type="ECO:0000256" key="4">
    <source>
        <dbReference type="ARBA" id="ARBA00022827"/>
    </source>
</evidence>
<protein>
    <recommendedName>
        <fullName evidence="7">D-amino-acid oxidase</fullName>
        <ecNumber evidence="6">1.4.3.3</ecNumber>
    </recommendedName>
</protein>
<evidence type="ECO:0000256" key="5">
    <source>
        <dbReference type="ARBA" id="ARBA00023002"/>
    </source>
</evidence>
<evidence type="ECO:0000256" key="1">
    <source>
        <dbReference type="ARBA" id="ARBA00001974"/>
    </source>
</evidence>
<evidence type="ECO:0000256" key="2">
    <source>
        <dbReference type="ARBA" id="ARBA00006730"/>
    </source>
</evidence>
<sequence length="336" mass="34787">MTQAGPDAIVLGAGVIGLSTAICLAEAGLRVLVRTEALPARTTSAAAAALVGPLSFPPGHAASDWERVTLVEFTALAEVPHTGVRIRSGLLAARPGLPPPPNSEFTAGLEPADPDELPAGFEYGFRATLPLVDMPVYLAYLTDRLARAGGRVDVAPAESLAEVARDAPLIANCTGVGAHALVPDPEVHPVRGQHVVVENPGLETFFLEAPIGSAWAGYFPHDDHVVLGGTASVDDWNLAADPAIAREIQNRCGEIEPRLLGARVLAHRVGLRPARPTVRLEVEEIGAARCAHNYGHGGVGVSMSWGCAREAAALLVTGWSGGAGPPTVHPSPVEPG</sequence>
<reference evidence="11" key="1">
    <citation type="submission" date="2021-01" db="EMBL/GenBank/DDBJ databases">
        <title>Whole genome shotgun sequence of Planosporangium mesophilum NBRC 109066.</title>
        <authorList>
            <person name="Komaki H."/>
            <person name="Tamura T."/>
        </authorList>
    </citation>
    <scope>NUCLEOTIDE SEQUENCE</scope>
    <source>
        <strain evidence="11">NBRC 109066</strain>
    </source>
</reference>
<feature type="binding site" evidence="9">
    <location>
        <begin position="43"/>
        <end position="44"/>
    </location>
    <ligand>
        <name>FAD</name>
        <dbReference type="ChEBI" id="CHEBI:57692"/>
    </ligand>
</feature>
<dbReference type="Proteomes" id="UP000599074">
    <property type="component" value="Unassembled WGS sequence"/>
</dbReference>
<evidence type="ECO:0000256" key="8">
    <source>
        <dbReference type="ARBA" id="ARBA00049547"/>
    </source>
</evidence>
<dbReference type="GO" id="GO:0003884">
    <property type="term" value="F:D-amino-acid oxidase activity"/>
    <property type="evidence" value="ECO:0007669"/>
    <property type="project" value="UniProtKB-EC"/>
</dbReference>
<comment type="catalytic activity">
    <reaction evidence="8">
        <text>a D-alpha-amino acid + O2 + H2O = a 2-oxocarboxylate + H2O2 + NH4(+)</text>
        <dbReference type="Rhea" id="RHEA:21816"/>
        <dbReference type="ChEBI" id="CHEBI:15377"/>
        <dbReference type="ChEBI" id="CHEBI:15379"/>
        <dbReference type="ChEBI" id="CHEBI:16240"/>
        <dbReference type="ChEBI" id="CHEBI:28938"/>
        <dbReference type="ChEBI" id="CHEBI:35179"/>
        <dbReference type="ChEBI" id="CHEBI:59871"/>
        <dbReference type="EC" id="1.4.3.3"/>
    </reaction>
    <physiologicalReaction direction="left-to-right" evidence="8">
        <dbReference type="Rhea" id="RHEA:21817"/>
    </physiologicalReaction>
</comment>
<keyword evidence="3" id="KW-0285">Flavoprotein</keyword>
<feature type="domain" description="FAD dependent oxidoreductase" evidence="10">
    <location>
        <begin position="7"/>
        <end position="314"/>
    </location>
</feature>
<comment type="caution">
    <text evidence="11">The sequence shown here is derived from an EMBL/GenBank/DDBJ whole genome shotgun (WGS) entry which is preliminary data.</text>
</comment>
<evidence type="ECO:0000259" key="10">
    <source>
        <dbReference type="Pfam" id="PF01266"/>
    </source>
</evidence>
<feature type="binding site" evidence="9">
    <location>
        <position position="298"/>
    </location>
    <ligand>
        <name>D-dopa</name>
        <dbReference type="ChEBI" id="CHEBI:149689"/>
    </ligand>
</feature>
<dbReference type="PIRSF" id="PIRSF000189">
    <property type="entry name" value="D-aa_oxidase"/>
    <property type="match status" value="1"/>
</dbReference>
<feature type="binding site" evidence="9">
    <location>
        <position position="174"/>
    </location>
    <ligand>
        <name>FAD</name>
        <dbReference type="ChEBI" id="CHEBI:57692"/>
    </ligand>
</feature>